<keyword evidence="4" id="KW-0143">Chaperone</keyword>
<dbReference type="PANTHER" id="PTHR30111:SF1">
    <property type="entry name" value="33 KDA CHAPERONIN"/>
    <property type="match status" value="1"/>
</dbReference>
<evidence type="ECO:0000313" key="7">
    <source>
        <dbReference type="Proteomes" id="UP001595615"/>
    </source>
</evidence>
<dbReference type="Pfam" id="PF01430">
    <property type="entry name" value="HSP33"/>
    <property type="match status" value="1"/>
</dbReference>
<keyword evidence="7" id="KW-1185">Reference proteome</keyword>
<evidence type="ECO:0000256" key="5">
    <source>
        <dbReference type="ARBA" id="ARBA00023284"/>
    </source>
</evidence>
<name>A0ABV7XC79_9SPHN</name>
<evidence type="ECO:0000256" key="3">
    <source>
        <dbReference type="ARBA" id="ARBA00023157"/>
    </source>
</evidence>
<dbReference type="Gene3D" id="3.90.1280.10">
    <property type="entry name" value="HSP33 redox switch-like"/>
    <property type="match status" value="1"/>
</dbReference>
<proteinExistence type="predicted"/>
<keyword evidence="3" id="KW-1015">Disulfide bond</keyword>
<accession>A0ABV7XC79</accession>
<dbReference type="SUPFAM" id="SSF118352">
    <property type="entry name" value="HSP33 redox switch-like"/>
    <property type="match status" value="1"/>
</dbReference>
<evidence type="ECO:0000256" key="4">
    <source>
        <dbReference type="ARBA" id="ARBA00023186"/>
    </source>
</evidence>
<sequence>MQTDRQPADAPAPATDSVLGFTVPGRNARGRLVRLGATLDKILKAHAYPEPLGRLLAEALVLTALVGSTLRADEGQMTMQAQSKGGPVDLLVCDYRGGELRGYLRFDPSRIDEVGPQASLPTIFGEGYLAITLDQTVTQERYQGIVPLEGDTLSHAVENYFDSSEQIPTLLRVGVARVPEGRWRAGGLLVQHLPAGEVGRARLHVERMHPDWEHVAALAGSTSEGELVDEALPLDALLWRLFHEEETRVTPPVALGNGCRCSADYIKGVLSRFSEEELADMREADGKVKVDCAFCATIFAIDV</sequence>
<dbReference type="InterPro" id="IPR016154">
    <property type="entry name" value="Heat_shock_Hsp33_C"/>
</dbReference>
<dbReference type="InterPro" id="IPR016153">
    <property type="entry name" value="Heat_shock_Hsp33_N"/>
</dbReference>
<dbReference type="InterPro" id="IPR023212">
    <property type="entry name" value="Hsp33_helix_hairpin_bin_dom_sf"/>
</dbReference>
<evidence type="ECO:0000256" key="1">
    <source>
        <dbReference type="ARBA" id="ARBA00022490"/>
    </source>
</evidence>
<keyword evidence="2" id="KW-0862">Zinc</keyword>
<dbReference type="SUPFAM" id="SSF64397">
    <property type="entry name" value="Hsp33 domain"/>
    <property type="match status" value="1"/>
</dbReference>
<dbReference type="Gene3D" id="1.10.287.480">
    <property type="entry name" value="helix hairpin bin"/>
    <property type="match status" value="1"/>
</dbReference>
<dbReference type="EMBL" id="JBHRXV010000011">
    <property type="protein sequence ID" value="MFC3713511.1"/>
    <property type="molecule type" value="Genomic_DNA"/>
</dbReference>
<dbReference type="CDD" id="cd00498">
    <property type="entry name" value="Hsp33"/>
    <property type="match status" value="1"/>
</dbReference>
<dbReference type="RefSeq" id="WP_380862074.1">
    <property type="nucleotide sequence ID" value="NZ_JBHRXV010000011.1"/>
</dbReference>
<organism evidence="6 7">
    <name type="scientific">Sphingoaurantiacus capsulatus</name>
    <dbReference type="NCBI Taxonomy" id="1771310"/>
    <lineage>
        <taxon>Bacteria</taxon>
        <taxon>Pseudomonadati</taxon>
        <taxon>Pseudomonadota</taxon>
        <taxon>Alphaproteobacteria</taxon>
        <taxon>Sphingomonadales</taxon>
        <taxon>Sphingosinicellaceae</taxon>
        <taxon>Sphingoaurantiacus</taxon>
    </lineage>
</organism>
<reference evidence="7" key="1">
    <citation type="journal article" date="2019" name="Int. J. Syst. Evol. Microbiol.">
        <title>The Global Catalogue of Microorganisms (GCM) 10K type strain sequencing project: providing services to taxonomists for standard genome sequencing and annotation.</title>
        <authorList>
            <consortium name="The Broad Institute Genomics Platform"/>
            <consortium name="The Broad Institute Genome Sequencing Center for Infectious Disease"/>
            <person name="Wu L."/>
            <person name="Ma J."/>
        </authorList>
    </citation>
    <scope>NUCLEOTIDE SEQUENCE [LARGE SCALE GENOMIC DNA]</scope>
    <source>
        <strain evidence="7">KCTC 42644</strain>
    </source>
</reference>
<dbReference type="Gene3D" id="3.55.30.10">
    <property type="entry name" value="Hsp33 domain"/>
    <property type="match status" value="1"/>
</dbReference>
<gene>
    <name evidence="6" type="ORF">ACFOMD_13080</name>
</gene>
<comment type="caution">
    <text evidence="6">The sequence shown here is derived from an EMBL/GenBank/DDBJ whole genome shotgun (WGS) entry which is preliminary data.</text>
</comment>
<keyword evidence="1" id="KW-0963">Cytoplasm</keyword>
<evidence type="ECO:0000256" key="2">
    <source>
        <dbReference type="ARBA" id="ARBA00022833"/>
    </source>
</evidence>
<dbReference type="InterPro" id="IPR000397">
    <property type="entry name" value="Heat_shock_Hsp33"/>
</dbReference>
<protein>
    <submittedName>
        <fullName evidence="6">Hsp33 family molecular chaperone HslO</fullName>
    </submittedName>
</protein>
<keyword evidence="5" id="KW-0676">Redox-active center</keyword>
<evidence type="ECO:0000313" key="6">
    <source>
        <dbReference type="EMBL" id="MFC3713511.1"/>
    </source>
</evidence>
<dbReference type="PANTHER" id="PTHR30111">
    <property type="entry name" value="33 KDA CHAPERONIN"/>
    <property type="match status" value="1"/>
</dbReference>
<dbReference type="PIRSF" id="PIRSF005261">
    <property type="entry name" value="Heat_shock_Hsp33"/>
    <property type="match status" value="1"/>
</dbReference>
<dbReference type="Proteomes" id="UP001595615">
    <property type="component" value="Unassembled WGS sequence"/>
</dbReference>